<dbReference type="CDD" id="cd06223">
    <property type="entry name" value="PRTases_typeI"/>
    <property type="match status" value="1"/>
</dbReference>
<dbReference type="InterPro" id="IPR051910">
    <property type="entry name" value="ComF/GntX_DNA_util-trans"/>
</dbReference>
<protein>
    <submittedName>
        <fullName evidence="2">ComF family protein</fullName>
    </submittedName>
</protein>
<evidence type="ECO:0000313" key="2">
    <source>
        <dbReference type="EMBL" id="GAA4246308.1"/>
    </source>
</evidence>
<keyword evidence="3" id="KW-1185">Reference proteome</keyword>
<proteinExistence type="inferred from homology"/>
<gene>
    <name evidence="2" type="ORF">GCM10022292_32220</name>
</gene>
<name>A0ABP8D2X7_9FLAO</name>
<accession>A0ABP8D2X7</accession>
<sequence>MPITNFHFDNAEDVKKVLYGRVKLENATALLHFSKKGIVQQMLHNLKYKGHEAIGGFFGKWLGSELATVEAYKTIDVVVPVPLYKSKLRKRGYNQVAKFGKEIAKALNIDYNDRVLIKTKASKTQVFKGRIKRWNDDGALFDISENKSLTKKHILLVDDIITTGATIEACASVLLKIDKIKLSLATMAIAD</sequence>
<dbReference type="Proteomes" id="UP001501682">
    <property type="component" value="Unassembled WGS sequence"/>
</dbReference>
<comment type="caution">
    <text evidence="2">The sequence shown here is derived from an EMBL/GenBank/DDBJ whole genome shotgun (WGS) entry which is preliminary data.</text>
</comment>
<dbReference type="SUPFAM" id="SSF53271">
    <property type="entry name" value="PRTase-like"/>
    <property type="match status" value="1"/>
</dbReference>
<dbReference type="InterPro" id="IPR000836">
    <property type="entry name" value="PRTase_dom"/>
</dbReference>
<organism evidence="2 3">
    <name type="scientific">Winogradskyella damuponensis</name>
    <dbReference type="NCBI Taxonomy" id="943939"/>
    <lineage>
        <taxon>Bacteria</taxon>
        <taxon>Pseudomonadati</taxon>
        <taxon>Bacteroidota</taxon>
        <taxon>Flavobacteriia</taxon>
        <taxon>Flavobacteriales</taxon>
        <taxon>Flavobacteriaceae</taxon>
        <taxon>Winogradskyella</taxon>
    </lineage>
</organism>
<dbReference type="EMBL" id="BAABCB010000030">
    <property type="protein sequence ID" value="GAA4246308.1"/>
    <property type="molecule type" value="Genomic_DNA"/>
</dbReference>
<dbReference type="InterPro" id="IPR029057">
    <property type="entry name" value="PRTase-like"/>
</dbReference>
<dbReference type="Gene3D" id="3.40.50.2020">
    <property type="match status" value="1"/>
</dbReference>
<dbReference type="PANTHER" id="PTHR47505">
    <property type="entry name" value="DNA UTILIZATION PROTEIN YHGH"/>
    <property type="match status" value="1"/>
</dbReference>
<comment type="similarity">
    <text evidence="1">Belongs to the ComF/GntX family.</text>
</comment>
<evidence type="ECO:0000313" key="3">
    <source>
        <dbReference type="Proteomes" id="UP001501682"/>
    </source>
</evidence>
<evidence type="ECO:0000256" key="1">
    <source>
        <dbReference type="ARBA" id="ARBA00008007"/>
    </source>
</evidence>
<reference evidence="3" key="1">
    <citation type="journal article" date="2019" name="Int. J. Syst. Evol. Microbiol.">
        <title>The Global Catalogue of Microorganisms (GCM) 10K type strain sequencing project: providing services to taxonomists for standard genome sequencing and annotation.</title>
        <authorList>
            <consortium name="The Broad Institute Genomics Platform"/>
            <consortium name="The Broad Institute Genome Sequencing Center for Infectious Disease"/>
            <person name="Wu L."/>
            <person name="Ma J."/>
        </authorList>
    </citation>
    <scope>NUCLEOTIDE SEQUENCE [LARGE SCALE GENOMIC DNA]</scope>
    <source>
        <strain evidence="3">JCM 17633</strain>
    </source>
</reference>
<dbReference type="PANTHER" id="PTHR47505:SF1">
    <property type="entry name" value="DNA UTILIZATION PROTEIN YHGH"/>
    <property type="match status" value="1"/>
</dbReference>